<organism evidence="6 7">
    <name type="scientific">Labedella gwakjiensis</name>
    <dbReference type="NCBI Taxonomy" id="390269"/>
    <lineage>
        <taxon>Bacteria</taxon>
        <taxon>Bacillati</taxon>
        <taxon>Actinomycetota</taxon>
        <taxon>Actinomycetes</taxon>
        <taxon>Micrococcales</taxon>
        <taxon>Microbacteriaceae</taxon>
        <taxon>Labedella</taxon>
    </lineage>
</organism>
<evidence type="ECO:0000256" key="2">
    <source>
        <dbReference type="ARBA" id="ARBA00022723"/>
    </source>
</evidence>
<keyword evidence="6" id="KW-0131">Cell cycle</keyword>
<dbReference type="Pfam" id="PF07732">
    <property type="entry name" value="Cu-oxidase_3"/>
    <property type="match status" value="1"/>
</dbReference>
<dbReference type="GO" id="GO:0016491">
    <property type="term" value="F:oxidoreductase activity"/>
    <property type="evidence" value="ECO:0007669"/>
    <property type="project" value="UniProtKB-KW"/>
</dbReference>
<keyword evidence="6" id="KW-0132">Cell division</keyword>
<dbReference type="InterPro" id="IPR002355">
    <property type="entry name" value="Cu_oxidase_Cu_BS"/>
</dbReference>
<reference evidence="6 7" key="1">
    <citation type="submission" date="2018-03" db="EMBL/GenBank/DDBJ databases">
        <title>Genomic Encyclopedia of Archaeal and Bacterial Type Strains, Phase II (KMG-II): from individual species to whole genera.</title>
        <authorList>
            <person name="Goeker M."/>
        </authorList>
    </citation>
    <scope>NUCLEOTIDE SEQUENCE [LARGE SCALE GENOMIC DNA]</scope>
    <source>
        <strain evidence="6 7">DSM 21548</strain>
    </source>
</reference>
<dbReference type="Gene3D" id="2.60.40.420">
    <property type="entry name" value="Cupredoxins - blue copper proteins"/>
    <property type="match status" value="3"/>
</dbReference>
<evidence type="ECO:0000259" key="4">
    <source>
        <dbReference type="Pfam" id="PF07731"/>
    </source>
</evidence>
<dbReference type="InterPro" id="IPR045087">
    <property type="entry name" value="Cu-oxidase_fam"/>
</dbReference>
<dbReference type="InterPro" id="IPR011707">
    <property type="entry name" value="Cu-oxidase-like_N"/>
</dbReference>
<dbReference type="PANTHER" id="PTHR48267">
    <property type="entry name" value="CUPREDOXIN SUPERFAMILY PROTEIN"/>
    <property type="match status" value="1"/>
</dbReference>
<dbReference type="SUPFAM" id="SSF49503">
    <property type="entry name" value="Cupredoxins"/>
    <property type="match status" value="3"/>
</dbReference>
<feature type="domain" description="Plastocyanin-like" evidence="5">
    <location>
        <begin position="90"/>
        <end position="194"/>
    </location>
</feature>
<dbReference type="GO" id="GO:0005507">
    <property type="term" value="F:copper ion binding"/>
    <property type="evidence" value="ECO:0007669"/>
    <property type="project" value="InterPro"/>
</dbReference>
<dbReference type="CDD" id="cd13890">
    <property type="entry name" value="CuRO_3_CueO_FtsP"/>
    <property type="match status" value="1"/>
</dbReference>
<comment type="caution">
    <text evidence="6">The sequence shown here is derived from an EMBL/GenBank/DDBJ whole genome shotgun (WGS) entry which is preliminary data.</text>
</comment>
<accession>A0A2P8GYS7</accession>
<sequence length="524" mass="55996">MSSGSAPVPPARREGPPPIRISRRTLLLGAGGLAVIGVGGYWLTEGRSSGGGTSFTTPLRIPPLAESEVVDGERVFRLAARAGETELVPGVQFATMGFNGVHLGPTIRAARGERVRMHVTNELDVPTTAHWHGMILPATEDGTPHQSIAPAATWTAAWQIDQPAATLWYHPHPHGQTELQVGRGMAGLFLVDDDDESPDLPSEYGVDDIPLIIQDIAVRPGGESAGTPTASPIGRIGNTPIVNGTYRPHLRASSGLVRLRILNASAARCYNLELSTGEPLLLVGTDGGLLPSPQSVQRVFLSPAERAEVLVQLPPGSDLVLRSVPHDLGMSSGDDTASGADNTLDILRITTPSDTTAREVPTTLPSAVLPALADAMTERRFMLGNTTINGRVMDMDRIDTTIVAGATERWTIMNTSDRAHNFHIHGAQFAVHRVNGEKPAAQNRGWKDTVFLARDDAMELIVPFSSYVDPATPYMYHCHLLWHEDQGMMAQYVLTTDGGDDGADAGTDMGMDGMGMGMDHPGHD</sequence>
<dbReference type="EMBL" id="PYAU01000001">
    <property type="protein sequence ID" value="PSL39107.1"/>
    <property type="molecule type" value="Genomic_DNA"/>
</dbReference>
<dbReference type="PROSITE" id="PS00080">
    <property type="entry name" value="MULTICOPPER_OXIDASE2"/>
    <property type="match status" value="1"/>
</dbReference>
<dbReference type="PANTHER" id="PTHR48267:SF1">
    <property type="entry name" value="BILIRUBIN OXIDASE"/>
    <property type="match status" value="1"/>
</dbReference>
<gene>
    <name evidence="6" type="ORF">CLV49_2741</name>
</gene>
<keyword evidence="3" id="KW-0560">Oxidoreductase</keyword>
<dbReference type="AlphaFoldDB" id="A0A2P8GYS7"/>
<protein>
    <submittedName>
        <fullName evidence="6">Cell division protein SufI</fullName>
    </submittedName>
</protein>
<name>A0A2P8GYS7_9MICO</name>
<dbReference type="InterPro" id="IPR008972">
    <property type="entry name" value="Cupredoxin"/>
</dbReference>
<dbReference type="Pfam" id="PF07731">
    <property type="entry name" value="Cu-oxidase_2"/>
    <property type="match status" value="1"/>
</dbReference>
<keyword evidence="2" id="KW-0479">Metal-binding</keyword>
<dbReference type="RefSeq" id="WP_243696567.1">
    <property type="nucleotide sequence ID" value="NZ_PYAU01000001.1"/>
</dbReference>
<evidence type="ECO:0000256" key="3">
    <source>
        <dbReference type="ARBA" id="ARBA00023002"/>
    </source>
</evidence>
<evidence type="ECO:0000313" key="7">
    <source>
        <dbReference type="Proteomes" id="UP000241203"/>
    </source>
</evidence>
<evidence type="ECO:0000256" key="1">
    <source>
        <dbReference type="ARBA" id="ARBA00010609"/>
    </source>
</evidence>
<dbReference type="GO" id="GO:0051301">
    <property type="term" value="P:cell division"/>
    <property type="evidence" value="ECO:0007669"/>
    <property type="project" value="UniProtKB-KW"/>
</dbReference>
<feature type="domain" description="Plastocyanin-like" evidence="4">
    <location>
        <begin position="382"/>
        <end position="494"/>
    </location>
</feature>
<evidence type="ECO:0000313" key="6">
    <source>
        <dbReference type="EMBL" id="PSL39107.1"/>
    </source>
</evidence>
<evidence type="ECO:0000259" key="5">
    <source>
        <dbReference type="Pfam" id="PF07732"/>
    </source>
</evidence>
<comment type="similarity">
    <text evidence="1">Belongs to the multicopper oxidase family.</text>
</comment>
<dbReference type="InterPro" id="IPR011706">
    <property type="entry name" value="Cu-oxidase_C"/>
</dbReference>
<dbReference type="Proteomes" id="UP000241203">
    <property type="component" value="Unassembled WGS sequence"/>
</dbReference>
<proteinExistence type="inferred from homology"/>